<dbReference type="EMBL" id="BK032615">
    <property type="protein sequence ID" value="DAF51357.1"/>
    <property type="molecule type" value="Genomic_DNA"/>
</dbReference>
<dbReference type="PIRSF" id="PIRSF029928">
    <property type="entry name" value="Late_competence_ComGC"/>
    <property type="match status" value="1"/>
</dbReference>
<keyword evidence="2" id="KW-1003">Cell membrane</keyword>
<keyword evidence="5" id="KW-1133">Transmembrane helix</keyword>
<evidence type="ECO:0000256" key="1">
    <source>
        <dbReference type="ARBA" id="ARBA00004162"/>
    </source>
</evidence>
<evidence type="ECO:0000256" key="5">
    <source>
        <dbReference type="ARBA" id="ARBA00022989"/>
    </source>
</evidence>
<organism evidence="7">
    <name type="scientific">Siphoviridae sp. ctkTc5</name>
    <dbReference type="NCBI Taxonomy" id="2827922"/>
    <lineage>
        <taxon>Viruses</taxon>
        <taxon>Duplodnaviria</taxon>
        <taxon>Heunggongvirae</taxon>
        <taxon>Uroviricota</taxon>
        <taxon>Caudoviricetes</taxon>
    </lineage>
</organism>
<dbReference type="InterPro" id="IPR045584">
    <property type="entry name" value="Pilin-like"/>
</dbReference>
<sequence length="87" mass="9587">MLVVLLIISVLLLLFVPNLTKQKDAVDDKGKAAVVKVVESQAELYRLDKNDDASLSKLQADGRITAEQAKAYKDYHAKQKTSQTVAD</sequence>
<keyword evidence="6" id="KW-0472">Membrane</keyword>
<dbReference type="GO" id="GO:0005886">
    <property type="term" value="C:plasma membrane"/>
    <property type="evidence" value="ECO:0007669"/>
    <property type="project" value="UniProtKB-SubCell"/>
</dbReference>
<keyword evidence="3" id="KW-0488">Methylation</keyword>
<name>A0A8S5SJY0_9CAUD</name>
<comment type="subcellular location">
    <subcellularLocation>
        <location evidence="1">Cell membrane</location>
        <topology evidence="1">Single-pass membrane protein</topology>
    </subcellularLocation>
</comment>
<proteinExistence type="predicted"/>
<reference evidence="7" key="1">
    <citation type="journal article" date="2021" name="Proc. Natl. Acad. Sci. U.S.A.">
        <title>A Catalog of Tens of Thousands of Viruses from Human Metagenomes Reveals Hidden Associations with Chronic Diseases.</title>
        <authorList>
            <person name="Tisza M.J."/>
            <person name="Buck C.B."/>
        </authorList>
    </citation>
    <scope>NUCLEOTIDE SEQUENCE</scope>
    <source>
        <strain evidence="7">CtkTc5</strain>
    </source>
</reference>
<evidence type="ECO:0000256" key="3">
    <source>
        <dbReference type="ARBA" id="ARBA00022481"/>
    </source>
</evidence>
<keyword evidence="4" id="KW-0812">Transmembrane</keyword>
<evidence type="ECO:0000256" key="4">
    <source>
        <dbReference type="ARBA" id="ARBA00022692"/>
    </source>
</evidence>
<protein>
    <submittedName>
        <fullName evidence="7">Competence protein</fullName>
    </submittedName>
</protein>
<evidence type="ECO:0000256" key="2">
    <source>
        <dbReference type="ARBA" id="ARBA00022475"/>
    </source>
</evidence>
<dbReference type="GO" id="GO:0030420">
    <property type="term" value="P:establishment of competence for transformation"/>
    <property type="evidence" value="ECO:0007669"/>
    <property type="project" value="InterPro"/>
</dbReference>
<evidence type="ECO:0000313" key="7">
    <source>
        <dbReference type="EMBL" id="DAF51357.1"/>
    </source>
</evidence>
<dbReference type="InterPro" id="IPR016940">
    <property type="entry name" value="ComGC"/>
</dbReference>
<evidence type="ECO:0000256" key="6">
    <source>
        <dbReference type="ARBA" id="ARBA00023136"/>
    </source>
</evidence>
<accession>A0A8S5SJY0</accession>
<dbReference type="SUPFAM" id="SSF54523">
    <property type="entry name" value="Pili subunits"/>
    <property type="match status" value="1"/>
</dbReference>
<dbReference type="NCBIfam" id="NF040999">
    <property type="entry name" value="pilin_ComGC"/>
    <property type="match status" value="1"/>
</dbReference>